<dbReference type="PANTHER" id="PTHR47549:SF1">
    <property type="entry name" value="GOLGI APPARATUS MEMBRANE PROTEIN TVP38"/>
    <property type="match status" value="1"/>
</dbReference>
<dbReference type="GO" id="GO:0000139">
    <property type="term" value="C:Golgi membrane"/>
    <property type="evidence" value="ECO:0007669"/>
    <property type="project" value="UniProtKB-SubCell"/>
</dbReference>
<evidence type="ECO:0000313" key="12">
    <source>
        <dbReference type="EMBL" id="KAG7729918.1"/>
    </source>
</evidence>
<dbReference type="GO" id="GO:0016192">
    <property type="term" value="P:vesicle-mediated transport"/>
    <property type="evidence" value="ECO:0007669"/>
    <property type="project" value="TreeGrafter"/>
</dbReference>
<comment type="function">
    <text evidence="1">Golgi membrane protein involved in vesicular trafficking and spindle migration.</text>
</comment>
<dbReference type="InterPro" id="IPR032816">
    <property type="entry name" value="VTT_dom"/>
</dbReference>
<accession>A0AAN6DAA8</accession>
<gene>
    <name evidence="12" type="ORF">KL933_000998</name>
</gene>
<keyword evidence="8" id="KW-0333">Golgi apparatus</keyword>
<protein>
    <recommendedName>
        <fullName evidence="4">Golgi apparatus membrane protein TVP38</fullName>
    </recommendedName>
    <alternativeName>
        <fullName evidence="5">Golgi apparatus membrane protein tvp38</fullName>
    </alternativeName>
</protein>
<feature type="transmembrane region" description="Helical" evidence="10">
    <location>
        <begin position="87"/>
        <end position="111"/>
    </location>
</feature>
<evidence type="ECO:0000259" key="11">
    <source>
        <dbReference type="Pfam" id="PF09335"/>
    </source>
</evidence>
<dbReference type="GO" id="GO:0000022">
    <property type="term" value="P:mitotic spindle elongation"/>
    <property type="evidence" value="ECO:0007669"/>
    <property type="project" value="TreeGrafter"/>
</dbReference>
<dbReference type="Proteomes" id="UP000738402">
    <property type="component" value="Unassembled WGS sequence"/>
</dbReference>
<evidence type="ECO:0000256" key="6">
    <source>
        <dbReference type="ARBA" id="ARBA00022692"/>
    </source>
</evidence>
<dbReference type="Pfam" id="PF09335">
    <property type="entry name" value="VTT_dom"/>
    <property type="match status" value="1"/>
</dbReference>
<keyword evidence="7 10" id="KW-1133">Transmembrane helix</keyword>
<evidence type="ECO:0000256" key="9">
    <source>
        <dbReference type="ARBA" id="ARBA00023136"/>
    </source>
</evidence>
<keyword evidence="9 10" id="KW-0472">Membrane</keyword>
<feature type="transmembrane region" description="Helical" evidence="10">
    <location>
        <begin position="203"/>
        <end position="222"/>
    </location>
</feature>
<evidence type="ECO:0000256" key="2">
    <source>
        <dbReference type="ARBA" id="ARBA00004653"/>
    </source>
</evidence>
<comment type="similarity">
    <text evidence="3">Belongs to the TVP38/TMEM64 family.</text>
</comment>
<reference evidence="12" key="1">
    <citation type="journal article" date="2021" name="G3 (Bethesda)">
        <title>Genomic diversity, chromosomal rearrangements, and interspecies hybridization in the ogataea polymorpha species complex.</title>
        <authorList>
            <person name="Hanson S.J."/>
            <person name="Cinneide E.O."/>
            <person name="Salzberg L.I."/>
            <person name="Wolfe K.H."/>
            <person name="McGowan J."/>
            <person name="Fitzpatrick D.A."/>
            <person name="Matlin K."/>
        </authorList>
    </citation>
    <scope>NUCLEOTIDE SEQUENCE</scope>
    <source>
        <strain evidence="12">83-405-1</strain>
    </source>
</reference>
<dbReference type="EMBL" id="JAHLUH010000002">
    <property type="protein sequence ID" value="KAG7729918.1"/>
    <property type="molecule type" value="Genomic_DNA"/>
</dbReference>
<feature type="transmembrane region" description="Helical" evidence="10">
    <location>
        <begin position="44"/>
        <end position="66"/>
    </location>
</feature>
<evidence type="ECO:0000313" key="13">
    <source>
        <dbReference type="Proteomes" id="UP000738402"/>
    </source>
</evidence>
<evidence type="ECO:0000256" key="7">
    <source>
        <dbReference type="ARBA" id="ARBA00022989"/>
    </source>
</evidence>
<evidence type="ECO:0000256" key="3">
    <source>
        <dbReference type="ARBA" id="ARBA00008640"/>
    </source>
</evidence>
<proteinExistence type="inferred from homology"/>
<name>A0AAN6DAA8_9ASCO</name>
<sequence>MSTSEPVALLMNLRQDLTGARDAAQTYLARARNWFMELALWKKLLFLAVPVAYVIVHMLASKYYSGLVHKMVEVADHWASWGLRGKLLLFMLVVTVSFPPVIGYSALSLLAGMVYGFAGWPIIASATVLGSTLSYLLCRRWLQPYAVWCMQRNVKLKVFVSALNDEKAPYWQNFGLMCLVRLCPLPYSLSNGALAAIPTLEPSIYVGATAAVSPKLFVPIFSGYQLRKMMQDGRSPGRQTVDFLGMVIAPLSFAAVIYVIYNRVSRKLESHEIDELSDLGLENA</sequence>
<comment type="subcellular location">
    <subcellularLocation>
        <location evidence="2">Golgi apparatus membrane</location>
        <topology evidence="2">Multi-pass membrane protein</topology>
    </subcellularLocation>
</comment>
<feature type="domain" description="VTT" evidence="11">
    <location>
        <begin position="104"/>
        <end position="225"/>
    </location>
</feature>
<comment type="caution">
    <text evidence="12">The sequence shown here is derived from an EMBL/GenBank/DDBJ whole genome shotgun (WGS) entry which is preliminary data.</text>
</comment>
<organism evidence="12 13">
    <name type="scientific">Ogataea haglerorum</name>
    <dbReference type="NCBI Taxonomy" id="1937702"/>
    <lineage>
        <taxon>Eukaryota</taxon>
        <taxon>Fungi</taxon>
        <taxon>Dikarya</taxon>
        <taxon>Ascomycota</taxon>
        <taxon>Saccharomycotina</taxon>
        <taxon>Pichiomycetes</taxon>
        <taxon>Pichiales</taxon>
        <taxon>Pichiaceae</taxon>
        <taxon>Ogataea</taxon>
    </lineage>
</organism>
<evidence type="ECO:0000256" key="10">
    <source>
        <dbReference type="SAM" id="Phobius"/>
    </source>
</evidence>
<dbReference type="AlphaFoldDB" id="A0AAN6DAA8"/>
<feature type="transmembrane region" description="Helical" evidence="10">
    <location>
        <begin position="117"/>
        <end position="138"/>
    </location>
</feature>
<evidence type="ECO:0000256" key="4">
    <source>
        <dbReference type="ARBA" id="ARBA00013533"/>
    </source>
</evidence>
<evidence type="ECO:0000256" key="5">
    <source>
        <dbReference type="ARBA" id="ARBA00020673"/>
    </source>
</evidence>
<keyword evidence="6 10" id="KW-0812">Transmembrane</keyword>
<evidence type="ECO:0000256" key="8">
    <source>
        <dbReference type="ARBA" id="ARBA00023034"/>
    </source>
</evidence>
<dbReference type="PANTHER" id="PTHR47549">
    <property type="entry name" value="GOLGI APPARATUS MEMBRANE PROTEIN TVP38-RELATED"/>
    <property type="match status" value="1"/>
</dbReference>
<feature type="transmembrane region" description="Helical" evidence="10">
    <location>
        <begin position="243"/>
        <end position="261"/>
    </location>
</feature>
<dbReference type="InterPro" id="IPR051076">
    <property type="entry name" value="Golgi_membrane_TVP38/TMEM64"/>
</dbReference>
<evidence type="ECO:0000256" key="1">
    <source>
        <dbReference type="ARBA" id="ARBA00002978"/>
    </source>
</evidence>